<proteinExistence type="predicted"/>
<evidence type="ECO:0000313" key="1">
    <source>
        <dbReference type="EMBL" id="TVT62639.1"/>
    </source>
</evidence>
<name>A0A558DNN3_9PSEU</name>
<evidence type="ECO:0000313" key="2">
    <source>
        <dbReference type="Proteomes" id="UP000320011"/>
    </source>
</evidence>
<comment type="caution">
    <text evidence="1">The sequence shown here is derived from an EMBL/GenBank/DDBJ whole genome shotgun (WGS) entry which is preliminary data.</text>
</comment>
<dbReference type="RefSeq" id="WP_144584856.1">
    <property type="nucleotide sequence ID" value="NZ_VJWX01000003.1"/>
</dbReference>
<protein>
    <submittedName>
        <fullName evidence="1">Uncharacterized protein</fullName>
    </submittedName>
</protein>
<dbReference type="Proteomes" id="UP000320011">
    <property type="component" value="Unassembled WGS sequence"/>
</dbReference>
<reference evidence="1 2" key="1">
    <citation type="submission" date="2019-07" db="EMBL/GenBank/DDBJ databases">
        <authorList>
            <person name="Duangmal K."/>
            <person name="Teo W.F.A."/>
        </authorList>
    </citation>
    <scope>NUCLEOTIDE SEQUENCE [LARGE SCALE GENOMIC DNA]</scope>
    <source>
        <strain evidence="1 2">TBRC 6029</strain>
    </source>
</reference>
<sequence length="228" mass="25069">MGEIPGAREELDRLGRSLRAHLVELINDLTPGADLGLLFLDWPDVADWHEPLRYSYSAVFRGKRPEGVGVADVASRAASLFNPAVWSIAGPEEEIDGTKRRYVLTARHSNGTHLEIRTSDRSSSVLYTGWTPALALHELEEFQWPEPVRTPETLTSGFVLCYECDGLGACHDCGGRGWVPSEPHGRSNCLQCGGKHVCPICRGAGQLAVSELSPYQLTYYPKLGQKPL</sequence>
<organism evidence="1 2">
    <name type="scientific">Amycolatopsis rhizosphaerae</name>
    <dbReference type="NCBI Taxonomy" id="2053003"/>
    <lineage>
        <taxon>Bacteria</taxon>
        <taxon>Bacillati</taxon>
        <taxon>Actinomycetota</taxon>
        <taxon>Actinomycetes</taxon>
        <taxon>Pseudonocardiales</taxon>
        <taxon>Pseudonocardiaceae</taxon>
        <taxon>Amycolatopsis</taxon>
    </lineage>
</organism>
<keyword evidence="2" id="KW-1185">Reference proteome</keyword>
<dbReference type="AlphaFoldDB" id="A0A558DNN3"/>
<dbReference type="OrthoDB" id="4549526at2"/>
<dbReference type="EMBL" id="VJWX01000003">
    <property type="protein sequence ID" value="TVT62639.1"/>
    <property type="molecule type" value="Genomic_DNA"/>
</dbReference>
<accession>A0A558DNN3</accession>
<reference evidence="1 2" key="2">
    <citation type="submission" date="2019-08" db="EMBL/GenBank/DDBJ databases">
        <title>Amycolatopsis acidicola sp. nov., isolated from peat swamp forest soil.</title>
        <authorList>
            <person name="Srisuk N."/>
        </authorList>
    </citation>
    <scope>NUCLEOTIDE SEQUENCE [LARGE SCALE GENOMIC DNA]</scope>
    <source>
        <strain evidence="1 2">TBRC 6029</strain>
    </source>
</reference>
<gene>
    <name evidence="1" type="ORF">FNH05_00840</name>
</gene>